<dbReference type="Pfam" id="PF00126">
    <property type="entry name" value="HTH_1"/>
    <property type="match status" value="1"/>
</dbReference>
<dbReference type="Gene3D" id="1.10.10.10">
    <property type="entry name" value="Winged helix-like DNA-binding domain superfamily/Winged helix DNA-binding domain"/>
    <property type="match status" value="1"/>
</dbReference>
<dbReference type="Gene3D" id="3.40.190.10">
    <property type="entry name" value="Periplasmic binding protein-like II"/>
    <property type="match status" value="2"/>
</dbReference>
<dbReference type="SUPFAM" id="SSF46785">
    <property type="entry name" value="Winged helix' DNA-binding domain"/>
    <property type="match status" value="1"/>
</dbReference>
<evidence type="ECO:0000313" key="7">
    <source>
        <dbReference type="Proteomes" id="UP001069090"/>
    </source>
</evidence>
<dbReference type="AlphaFoldDB" id="A0A9J6RKH4"/>
<reference evidence="6 7" key="1">
    <citation type="submission" date="2022-12" db="EMBL/GenBank/DDBJ databases">
        <title>Dasania phycosphaerae sp. nov., isolated from particulate material of the south coast of Korea.</title>
        <authorList>
            <person name="Jiang Y."/>
        </authorList>
    </citation>
    <scope>NUCLEOTIDE SEQUENCE [LARGE SCALE GENOMIC DNA]</scope>
    <source>
        <strain evidence="6 7">GY-19</strain>
    </source>
</reference>
<gene>
    <name evidence="6" type="ORF">O0V09_06780</name>
</gene>
<dbReference type="InterPro" id="IPR000847">
    <property type="entry name" value="LysR_HTH_N"/>
</dbReference>
<keyword evidence="7" id="KW-1185">Reference proteome</keyword>
<evidence type="ECO:0000259" key="5">
    <source>
        <dbReference type="PROSITE" id="PS50931"/>
    </source>
</evidence>
<keyword evidence="4" id="KW-0804">Transcription</keyword>
<dbReference type="SUPFAM" id="SSF53850">
    <property type="entry name" value="Periplasmic binding protein-like II"/>
    <property type="match status" value="1"/>
</dbReference>
<dbReference type="PRINTS" id="PR00039">
    <property type="entry name" value="HTHLYSR"/>
</dbReference>
<evidence type="ECO:0000256" key="4">
    <source>
        <dbReference type="ARBA" id="ARBA00023163"/>
    </source>
</evidence>
<dbReference type="RefSeq" id="WP_258331051.1">
    <property type="nucleotide sequence ID" value="NZ_JAPTGG010000004.1"/>
</dbReference>
<dbReference type="PANTHER" id="PTHR30537:SF26">
    <property type="entry name" value="GLYCINE CLEAVAGE SYSTEM TRANSCRIPTIONAL ACTIVATOR"/>
    <property type="match status" value="1"/>
</dbReference>
<evidence type="ECO:0000256" key="3">
    <source>
        <dbReference type="ARBA" id="ARBA00023125"/>
    </source>
</evidence>
<dbReference type="Proteomes" id="UP001069090">
    <property type="component" value="Unassembled WGS sequence"/>
</dbReference>
<keyword evidence="2" id="KW-0805">Transcription regulation</keyword>
<dbReference type="PANTHER" id="PTHR30537">
    <property type="entry name" value="HTH-TYPE TRANSCRIPTIONAL REGULATOR"/>
    <property type="match status" value="1"/>
</dbReference>
<dbReference type="FunFam" id="1.10.10.10:FF:000038">
    <property type="entry name" value="Glycine cleavage system transcriptional activator"/>
    <property type="match status" value="1"/>
</dbReference>
<feature type="domain" description="HTH lysR-type" evidence="5">
    <location>
        <begin position="12"/>
        <end position="69"/>
    </location>
</feature>
<proteinExistence type="inferred from homology"/>
<dbReference type="InterPro" id="IPR036388">
    <property type="entry name" value="WH-like_DNA-bd_sf"/>
</dbReference>
<evidence type="ECO:0000256" key="1">
    <source>
        <dbReference type="ARBA" id="ARBA00009437"/>
    </source>
</evidence>
<organism evidence="6 7">
    <name type="scientific">Dasania phycosphaerae</name>
    <dbReference type="NCBI Taxonomy" id="2950436"/>
    <lineage>
        <taxon>Bacteria</taxon>
        <taxon>Pseudomonadati</taxon>
        <taxon>Pseudomonadota</taxon>
        <taxon>Gammaproteobacteria</taxon>
        <taxon>Cellvibrionales</taxon>
        <taxon>Spongiibacteraceae</taxon>
        <taxon>Dasania</taxon>
    </lineage>
</organism>
<dbReference type="Pfam" id="PF03466">
    <property type="entry name" value="LysR_substrate"/>
    <property type="match status" value="1"/>
</dbReference>
<dbReference type="GO" id="GO:0003700">
    <property type="term" value="F:DNA-binding transcription factor activity"/>
    <property type="evidence" value="ECO:0007669"/>
    <property type="project" value="InterPro"/>
</dbReference>
<dbReference type="EMBL" id="JAPTGG010000004">
    <property type="protein sequence ID" value="MCZ0864898.1"/>
    <property type="molecule type" value="Genomic_DNA"/>
</dbReference>
<comment type="similarity">
    <text evidence="1">Belongs to the LysR transcriptional regulatory family.</text>
</comment>
<dbReference type="InterPro" id="IPR036390">
    <property type="entry name" value="WH_DNA-bd_sf"/>
</dbReference>
<name>A0A9J6RKH4_9GAMM</name>
<protein>
    <submittedName>
        <fullName evidence="6">LysR substrate-binding domain-containing protein</fullName>
    </submittedName>
</protein>
<sequence>MADENHSAYQLPPLNALKAFEAVGRHQSFKKATVELCVTQSAVSRQISLLEDYLGVKLLERNNRKTQLTDIGQSYLAALTAAFKGISDSTAALFPSKVHKHFQRSLKIGVGPAFAEYWLTGRIGLFRDKYPQIKLEIHINQNLRVAAPLNDVDVEIYTGPKIFEGYSREPLFQIVDYPVCSPRLIDEPLNEVAELHNYTLLHESSNHWWPRWFEAVGCSEKGQGAGPVIHDETLCVKLAVAGEGIALGDAISTAPYLRSGELIKPVAAGMVTNDWVSILKKEHAHDSAEVTLFCEWLRSEMQQFIASLNI</sequence>
<evidence type="ECO:0000256" key="2">
    <source>
        <dbReference type="ARBA" id="ARBA00023015"/>
    </source>
</evidence>
<dbReference type="InterPro" id="IPR005119">
    <property type="entry name" value="LysR_subst-bd"/>
</dbReference>
<dbReference type="GO" id="GO:0043565">
    <property type="term" value="F:sequence-specific DNA binding"/>
    <property type="evidence" value="ECO:0007669"/>
    <property type="project" value="TreeGrafter"/>
</dbReference>
<evidence type="ECO:0000313" key="6">
    <source>
        <dbReference type="EMBL" id="MCZ0864898.1"/>
    </source>
</evidence>
<dbReference type="InterPro" id="IPR058163">
    <property type="entry name" value="LysR-type_TF_proteobact-type"/>
</dbReference>
<keyword evidence="3" id="KW-0238">DNA-binding</keyword>
<comment type="caution">
    <text evidence="6">The sequence shown here is derived from an EMBL/GenBank/DDBJ whole genome shotgun (WGS) entry which is preliminary data.</text>
</comment>
<accession>A0A9J6RKH4</accession>
<dbReference type="PROSITE" id="PS50931">
    <property type="entry name" value="HTH_LYSR"/>
    <property type="match status" value="1"/>
</dbReference>
<dbReference type="GO" id="GO:0006351">
    <property type="term" value="P:DNA-templated transcription"/>
    <property type="evidence" value="ECO:0007669"/>
    <property type="project" value="TreeGrafter"/>
</dbReference>